<keyword evidence="5" id="KW-0508">mRNA splicing</keyword>
<protein>
    <submittedName>
        <fullName evidence="10">Protein CBR-PRP-21</fullName>
    </submittedName>
</protein>
<feature type="domain" description="SURP motif" evidence="9">
    <location>
        <begin position="37"/>
        <end position="79"/>
    </location>
</feature>
<feature type="compositionally biased region" description="Acidic residues" evidence="7">
    <location>
        <begin position="292"/>
        <end position="306"/>
    </location>
</feature>
<dbReference type="GO" id="GO:0003723">
    <property type="term" value="F:RNA binding"/>
    <property type="evidence" value="ECO:0000318"/>
    <property type="project" value="GO_Central"/>
</dbReference>
<evidence type="ECO:0000259" key="9">
    <source>
        <dbReference type="PROSITE" id="PS50128"/>
    </source>
</evidence>
<keyword evidence="2" id="KW-0507">mRNA processing</keyword>
<feature type="domain" description="Ubiquitin-like" evidence="8">
    <location>
        <begin position="633"/>
        <end position="686"/>
    </location>
</feature>
<evidence type="ECO:0000313" key="12">
    <source>
        <dbReference type="WormBase" id="CBG07063"/>
    </source>
</evidence>
<evidence type="ECO:0000256" key="5">
    <source>
        <dbReference type="ARBA" id="ARBA00023187"/>
    </source>
</evidence>
<name>A8X3S8_CAEBR</name>
<dbReference type="Pfam" id="PF01805">
    <property type="entry name" value="Surp"/>
    <property type="match status" value="2"/>
</dbReference>
<dbReference type="InterPro" id="IPR000061">
    <property type="entry name" value="Surp"/>
</dbReference>
<dbReference type="HOGENOM" id="CLU_013259_1_0_1"/>
<evidence type="ECO:0000256" key="6">
    <source>
        <dbReference type="ARBA" id="ARBA00023242"/>
    </source>
</evidence>
<dbReference type="PROSITE" id="PS50053">
    <property type="entry name" value="UBIQUITIN_2"/>
    <property type="match status" value="1"/>
</dbReference>
<reference evidence="10 11" key="2">
    <citation type="journal article" date="2011" name="PLoS Genet.">
        <title>Caenorhabditis briggsae recombinant inbred line genotypes reveal inter-strain incompatibility and the evolution of recombination.</title>
        <authorList>
            <person name="Ross J.A."/>
            <person name="Koboldt D.C."/>
            <person name="Staisch J.E."/>
            <person name="Chamberlin H.M."/>
            <person name="Gupta B.P."/>
            <person name="Miller R.D."/>
            <person name="Baird S.E."/>
            <person name="Haag E.S."/>
        </authorList>
    </citation>
    <scope>NUCLEOTIDE SEQUENCE [LARGE SCALE GENOMIC DNA]</scope>
    <source>
        <strain evidence="10 11">AF16</strain>
    </source>
</reference>
<feature type="compositionally biased region" description="Basic and acidic residues" evidence="7">
    <location>
        <begin position="324"/>
        <end position="337"/>
    </location>
</feature>
<feature type="region of interest" description="Disordered" evidence="7">
    <location>
        <begin position="285"/>
        <end position="356"/>
    </location>
</feature>
<dbReference type="AlphaFoldDB" id="A8X3S8"/>
<dbReference type="STRING" id="6238.A8X3S8"/>
<proteinExistence type="predicted"/>
<evidence type="ECO:0000313" key="11">
    <source>
        <dbReference type="Proteomes" id="UP000008549"/>
    </source>
</evidence>
<evidence type="ECO:0000256" key="7">
    <source>
        <dbReference type="SAM" id="MobiDB-lite"/>
    </source>
</evidence>
<dbReference type="GO" id="GO:0071004">
    <property type="term" value="C:U2-type prespliceosome"/>
    <property type="evidence" value="ECO:0000318"/>
    <property type="project" value="GO_Central"/>
</dbReference>
<organism evidence="10 11">
    <name type="scientific">Caenorhabditis briggsae</name>
    <dbReference type="NCBI Taxonomy" id="6238"/>
    <lineage>
        <taxon>Eukaryota</taxon>
        <taxon>Metazoa</taxon>
        <taxon>Ecdysozoa</taxon>
        <taxon>Nematoda</taxon>
        <taxon>Chromadorea</taxon>
        <taxon>Rhabditida</taxon>
        <taxon>Rhabditina</taxon>
        <taxon>Rhabditomorpha</taxon>
        <taxon>Rhabditoidea</taxon>
        <taxon>Rhabditidae</taxon>
        <taxon>Peloderinae</taxon>
        <taxon>Caenorhabditis</taxon>
    </lineage>
</organism>
<keyword evidence="11" id="KW-1185">Reference proteome</keyword>
<dbReference type="Gene3D" id="1.10.10.790">
    <property type="entry name" value="Surp module"/>
    <property type="match status" value="2"/>
</dbReference>
<dbReference type="InterPro" id="IPR045146">
    <property type="entry name" value="SF3A1"/>
</dbReference>
<dbReference type="eggNOG" id="KOG0007">
    <property type="taxonomic scope" value="Eukaryota"/>
</dbReference>
<accession>A8X3S8</accession>
<evidence type="ECO:0000256" key="2">
    <source>
        <dbReference type="ARBA" id="ARBA00022664"/>
    </source>
</evidence>
<dbReference type="InterPro" id="IPR000626">
    <property type="entry name" value="Ubiquitin-like_dom"/>
</dbReference>
<dbReference type="FunFam" id="1.10.10.790:FF:000002">
    <property type="entry name" value="Splicing factor 3A subunit 1"/>
    <property type="match status" value="1"/>
</dbReference>
<dbReference type="GO" id="GO:0071013">
    <property type="term" value="C:catalytic step 2 spliceosome"/>
    <property type="evidence" value="ECO:0000318"/>
    <property type="project" value="GO_Central"/>
</dbReference>
<dbReference type="PROSITE" id="PS50128">
    <property type="entry name" value="SURP"/>
    <property type="match status" value="2"/>
</dbReference>
<dbReference type="EMBL" id="HE600960">
    <property type="protein sequence ID" value="CAP27288.2"/>
    <property type="molecule type" value="Genomic_DNA"/>
</dbReference>
<dbReference type="Gene3D" id="3.10.20.90">
    <property type="entry name" value="Phosphatidylinositol 3-kinase Catalytic Subunit, Chain A, domain 1"/>
    <property type="match status" value="1"/>
</dbReference>
<dbReference type="SMART" id="SM00648">
    <property type="entry name" value="SWAP"/>
    <property type="match status" value="2"/>
</dbReference>
<keyword evidence="3" id="KW-0747">Spliceosome</keyword>
<dbReference type="InterPro" id="IPR022030">
    <property type="entry name" value="SF3A1_dom"/>
</dbReference>
<dbReference type="Pfam" id="PF12230">
    <property type="entry name" value="PRP21_like_P"/>
    <property type="match status" value="1"/>
</dbReference>
<comment type="subcellular location">
    <subcellularLocation>
        <location evidence="1">Nucleus</location>
    </subcellularLocation>
</comment>
<dbReference type="PANTHER" id="PTHR15316">
    <property type="entry name" value="SPLICEOSOME ASSOCIATED PROTEIN 114/SWAP SPLICING FACTOR-RELATED"/>
    <property type="match status" value="1"/>
</dbReference>
<reference evidence="10 11" key="1">
    <citation type="journal article" date="2003" name="PLoS Biol.">
        <title>The genome sequence of Caenorhabditis briggsae: a platform for comparative genomics.</title>
        <authorList>
            <person name="Stein L.D."/>
            <person name="Bao Z."/>
            <person name="Blasiar D."/>
            <person name="Blumenthal T."/>
            <person name="Brent M.R."/>
            <person name="Chen N."/>
            <person name="Chinwalla A."/>
            <person name="Clarke L."/>
            <person name="Clee C."/>
            <person name="Coghlan A."/>
            <person name="Coulson A."/>
            <person name="D'Eustachio P."/>
            <person name="Fitch D.H."/>
            <person name="Fulton L.A."/>
            <person name="Fulton R.E."/>
            <person name="Griffiths-Jones S."/>
            <person name="Harris T.W."/>
            <person name="Hillier L.W."/>
            <person name="Kamath R."/>
            <person name="Kuwabara P.E."/>
            <person name="Mardis E.R."/>
            <person name="Marra M.A."/>
            <person name="Miner T.L."/>
            <person name="Minx P."/>
            <person name="Mullikin J.C."/>
            <person name="Plumb R.W."/>
            <person name="Rogers J."/>
            <person name="Schein J.E."/>
            <person name="Sohrmann M."/>
            <person name="Spieth J."/>
            <person name="Stajich J.E."/>
            <person name="Wei C."/>
            <person name="Willey D."/>
            <person name="Wilson R.K."/>
            <person name="Durbin R."/>
            <person name="Waterston R.H."/>
        </authorList>
    </citation>
    <scope>NUCLEOTIDE SEQUENCE [LARGE SCALE GENOMIC DNA]</scope>
    <source>
        <strain evidence="10 11">AF16</strain>
    </source>
</reference>
<feature type="domain" description="SURP motif" evidence="9">
    <location>
        <begin position="134"/>
        <end position="176"/>
    </location>
</feature>
<dbReference type="WormBase" id="CBG07063">
    <property type="protein sequence ID" value="CBP01778"/>
    <property type="gene ID" value="WBGene00029231"/>
    <property type="gene designation" value="Cbr-prp-21"/>
</dbReference>
<dbReference type="InterPro" id="IPR029071">
    <property type="entry name" value="Ubiquitin-like_domsf"/>
</dbReference>
<dbReference type="InterPro" id="IPR035967">
    <property type="entry name" value="SWAP/Surp_sf"/>
</dbReference>
<dbReference type="Proteomes" id="UP000008549">
    <property type="component" value="Unassembled WGS sequence"/>
</dbReference>
<evidence type="ECO:0000259" key="8">
    <source>
        <dbReference type="PROSITE" id="PS50053"/>
    </source>
</evidence>
<dbReference type="SUPFAM" id="SSF109905">
    <property type="entry name" value="Surp module (SWAP domain)"/>
    <property type="match status" value="2"/>
</dbReference>
<dbReference type="FunFam" id="1.10.10.790:FF:000001">
    <property type="entry name" value="Splicing factor 3a, subunit 1"/>
    <property type="match status" value="1"/>
</dbReference>
<evidence type="ECO:0000256" key="1">
    <source>
        <dbReference type="ARBA" id="ARBA00004123"/>
    </source>
</evidence>
<dbReference type="InParanoid" id="A8X3S8"/>
<keyword evidence="6" id="KW-0539">Nucleus</keyword>
<sequence length="689" mass="77630">MASKVSNREEDSMNNEPSLSGKTIIGLIYPPPDIRTIVDKTARFVAKNGVDFENKIREKEAKNPKFNFLSITDPYHAYYKKMVYDFSEGRVEAPKPPPAVVSHVKKAEFIPTAPPLAFDFSADPSTINAYDLDLIRLVALFVARNGRQFLTQLMTREARNYQFDFLKPAHCNFQYFTKLVDQYQRVLVPSTNIVEQLEAEAKNKKKLLDDINYRVSWEKHQKGLKDREEAEAEKERMAYAQIDWHDFVVVQTVDFQPGDSSQLPPLCTPKDVGARILLEARNEMQKAAAEMQEMDMEESDSEDEAEAAPPAEAPSFTAPLPPTKQKDVIVRDYDPKKNQKTQQRPSKESWFVSPLTGEKLPSGKLDEHVRYNTVDSQYKEDRDRYVGERSAEEPVLALGADISRNLGQFAERRTDIFGVGGEQTMIGKKLGEEEGGQQGQNKLIWDGTEESRDMITRAVQNQVTIGKTETRSGSKKICKFSDQQINEIHRQHGFVADPNKEKIGQQQHQMPHHQTTQGSVTITQGIGSIPGQMPGGQWPGAPAPPMGMPGAPRPMDFGSGPPAKRARTEEDLEPEEEWLKKVNGSIEVMVQLPQSPENGMDGSIVMFNVQVTAPVSWEMGGYGISKLTKVFQLSELKQQIQDRYSMAIGKQKLMSDGFFVKDNLSSAYYNLHNRSLIILQVKERGGKKK</sequence>
<dbReference type="FunCoup" id="A8X3S8">
    <property type="interactions" value="3086"/>
</dbReference>
<dbReference type="PANTHER" id="PTHR15316:SF1">
    <property type="entry name" value="SPLICING FACTOR 3A SUBUNIT 1"/>
    <property type="match status" value="1"/>
</dbReference>
<evidence type="ECO:0000313" key="10">
    <source>
        <dbReference type="EMBL" id="CAP27288.2"/>
    </source>
</evidence>
<keyword evidence="4" id="KW-0677">Repeat</keyword>
<dbReference type="GO" id="GO:0005686">
    <property type="term" value="C:U2 snRNP"/>
    <property type="evidence" value="ECO:0000318"/>
    <property type="project" value="GO_Central"/>
</dbReference>
<dbReference type="SUPFAM" id="SSF54236">
    <property type="entry name" value="Ubiquitin-like"/>
    <property type="match status" value="1"/>
</dbReference>
<evidence type="ECO:0000256" key="4">
    <source>
        <dbReference type="ARBA" id="ARBA00022737"/>
    </source>
</evidence>
<gene>
    <name evidence="12" type="primary">prp-21</name>
    <name evidence="10" type="synonym">Cbr-prp-21</name>
    <name evidence="12" type="ORF">CBG07063</name>
    <name evidence="10" type="ORF">CBG_07063</name>
</gene>
<evidence type="ECO:0000256" key="3">
    <source>
        <dbReference type="ARBA" id="ARBA00022728"/>
    </source>
</evidence>
<dbReference type="GO" id="GO:0045292">
    <property type="term" value="P:mRNA cis splicing, via spliceosome"/>
    <property type="evidence" value="ECO:0007669"/>
    <property type="project" value="InterPro"/>
</dbReference>
<dbReference type="OMA" id="VKYQEQQ"/>